<proteinExistence type="predicted"/>
<name>A0A345ZRB5_9HYPH</name>
<feature type="transmembrane region" description="Helical" evidence="1">
    <location>
        <begin position="327"/>
        <end position="352"/>
    </location>
</feature>
<keyword evidence="1" id="KW-0472">Membrane</keyword>
<keyword evidence="3" id="KW-1185">Reference proteome</keyword>
<protein>
    <submittedName>
        <fullName evidence="2">Uncharacterized protein</fullName>
    </submittedName>
</protein>
<dbReference type="EMBL" id="CP031417">
    <property type="protein sequence ID" value="AXK79462.1"/>
    <property type="molecule type" value="Genomic_DNA"/>
</dbReference>
<gene>
    <name evidence="2" type="ORF">DW352_02360</name>
</gene>
<dbReference type="AlphaFoldDB" id="A0A345ZRB5"/>
<feature type="transmembrane region" description="Helical" evidence="1">
    <location>
        <begin position="23"/>
        <end position="41"/>
    </location>
</feature>
<dbReference type="RefSeq" id="WP_115688176.1">
    <property type="nucleotide sequence ID" value="NZ_CP031417.1"/>
</dbReference>
<accession>A0A345ZRB5</accession>
<evidence type="ECO:0000256" key="1">
    <source>
        <dbReference type="SAM" id="Phobius"/>
    </source>
</evidence>
<dbReference type="KEGG" id="ptaw:DW352_02360"/>
<keyword evidence="1" id="KW-1133">Transmembrane helix</keyword>
<dbReference type="Proteomes" id="UP000254889">
    <property type="component" value="Chromosome"/>
</dbReference>
<dbReference type="OrthoDB" id="8364552at2"/>
<sequence>MRDALGLAPPEVQERALVRRTRLAPVLLVAALLAAGAAYVVPRGLEAQHLLSIEDDPAAIASQALDRQFNADVAAREIDQALAAKDADLAKSFVDLAAARNVALDPALIAKVNAAVEEENSVSHAAQSFAMGLVTGEPTDVSGLAGTALGDLFVFGDIRDAVREGSRLATGQEADELVLGLAAVGLAITAGTYATGGMAAPARVGLSLAKVARKTGKLSGELAVYVGRTLRGVVDWSALRRAAGSFSVAEPAVAVRAAREAVKMEKAGGLVRLARDVGRVQAKAGTRAALDGLKIAETPREMSRVAKLAEKEGSKTRAILKVVGRGAIMLTMAAFDLGVWVLGALLTLLGFVSSLKSATERMTLRALRRRKQRRMMMALRPAGSNVG</sequence>
<keyword evidence="1" id="KW-0812">Transmembrane</keyword>
<reference evidence="2 3" key="1">
    <citation type="submission" date="2018-07" db="EMBL/GenBank/DDBJ databases">
        <authorList>
            <person name="Quirk P.G."/>
            <person name="Krulwich T.A."/>
        </authorList>
    </citation>
    <scope>NUCLEOTIDE SEQUENCE [LARGE SCALE GENOMIC DNA]</scope>
    <source>
        <strain evidence="2 3">CC-BB4</strain>
    </source>
</reference>
<evidence type="ECO:0000313" key="3">
    <source>
        <dbReference type="Proteomes" id="UP000254889"/>
    </source>
</evidence>
<evidence type="ECO:0000313" key="2">
    <source>
        <dbReference type="EMBL" id="AXK79462.1"/>
    </source>
</evidence>
<organism evidence="2 3">
    <name type="scientific">Pseudolabrys taiwanensis</name>
    <dbReference type="NCBI Taxonomy" id="331696"/>
    <lineage>
        <taxon>Bacteria</taxon>
        <taxon>Pseudomonadati</taxon>
        <taxon>Pseudomonadota</taxon>
        <taxon>Alphaproteobacteria</taxon>
        <taxon>Hyphomicrobiales</taxon>
        <taxon>Xanthobacteraceae</taxon>
        <taxon>Pseudolabrys</taxon>
    </lineage>
</organism>